<dbReference type="AlphaFoldDB" id="A0A6J7I2G2"/>
<organism evidence="2">
    <name type="scientific">freshwater metagenome</name>
    <dbReference type="NCBI Taxonomy" id="449393"/>
    <lineage>
        <taxon>unclassified sequences</taxon>
        <taxon>metagenomes</taxon>
        <taxon>ecological metagenomes</taxon>
    </lineage>
</organism>
<reference evidence="2" key="1">
    <citation type="submission" date="2020-05" db="EMBL/GenBank/DDBJ databases">
        <authorList>
            <person name="Chiriac C."/>
            <person name="Salcher M."/>
            <person name="Ghai R."/>
            <person name="Kavagutti S V."/>
        </authorList>
    </citation>
    <scope>NUCLEOTIDE SEQUENCE</scope>
</reference>
<dbReference type="InterPro" id="IPR011051">
    <property type="entry name" value="RmlC_Cupin_sf"/>
</dbReference>
<dbReference type="CDD" id="cd20302">
    <property type="entry name" value="cupin_DAD"/>
    <property type="match status" value="1"/>
</dbReference>
<dbReference type="Gene3D" id="2.60.120.10">
    <property type="entry name" value="Jelly Rolls"/>
    <property type="match status" value="1"/>
</dbReference>
<accession>A0A6J7I2G2</accession>
<dbReference type="EMBL" id="CAFBMR010000090">
    <property type="protein sequence ID" value="CAB4924921.1"/>
    <property type="molecule type" value="Genomic_DNA"/>
</dbReference>
<protein>
    <submittedName>
        <fullName evidence="2">Unannotated protein</fullName>
    </submittedName>
</protein>
<proteinExistence type="predicted"/>
<gene>
    <name evidence="2" type="ORF">UFOPK3610_01624</name>
</gene>
<dbReference type="InterPro" id="IPR025979">
    <property type="entry name" value="ChrR-like_cupin_dom"/>
</dbReference>
<evidence type="ECO:0000313" key="2">
    <source>
        <dbReference type="EMBL" id="CAB4924921.1"/>
    </source>
</evidence>
<evidence type="ECO:0000259" key="1">
    <source>
        <dbReference type="Pfam" id="PF12973"/>
    </source>
</evidence>
<dbReference type="SUPFAM" id="SSF51182">
    <property type="entry name" value="RmlC-like cupins"/>
    <property type="match status" value="1"/>
</dbReference>
<sequence length="165" mass="19038">MLTKRSVFEPSVWQKDELYAEAITSDERLWVPASQEGAWLRPLIFDTSQGMWVNITRIRKEGFISRHAHPSPVHGMVLKGSWYYAERDWVATEGTYIFEPPGDVHTLMGTAEESYTLFMIHGTLVELDEDGKPIKYGDVFNRIEQAADHFENVGLGRDFVKQFIR</sequence>
<name>A0A6J7I2G2_9ZZZZ</name>
<feature type="domain" description="ChrR-like cupin" evidence="1">
    <location>
        <begin position="22"/>
        <end position="124"/>
    </location>
</feature>
<dbReference type="Pfam" id="PF12973">
    <property type="entry name" value="Cupin_7"/>
    <property type="match status" value="1"/>
</dbReference>
<dbReference type="InterPro" id="IPR014710">
    <property type="entry name" value="RmlC-like_jellyroll"/>
</dbReference>